<dbReference type="AlphaFoldDB" id="A0A3G9IED4"/>
<evidence type="ECO:0000256" key="1">
    <source>
        <dbReference type="ARBA" id="ARBA00007118"/>
    </source>
</evidence>
<dbReference type="PANTHER" id="PTHR43673">
    <property type="entry name" value="NAD(P)H NITROREDUCTASE YDGI-RELATED"/>
    <property type="match status" value="1"/>
</dbReference>
<evidence type="ECO:0000313" key="5">
    <source>
        <dbReference type="Proteomes" id="UP000271573"/>
    </source>
</evidence>
<sequence>MTTPHPSVEGLTPALRDRHSVTIFDPAYELRRDDLERLLRAAQWAPSGGNTQPWAWFVLPRGSEGHRRLLETLSDGNVPWVPAASAVLVAAAQIATDPDGNGRDRPLTAAFDTGLSAASLLIEATALGLATHPFGGYNAGELALALGVPDWFQIVCAVAVGAPGDVSAATDALVEKQNRPRTRKPLAAFAFGDRFGVPYDSTLTD</sequence>
<gene>
    <name evidence="4" type="ORF">Back2_16270</name>
</gene>
<evidence type="ECO:0000259" key="3">
    <source>
        <dbReference type="Pfam" id="PF00881"/>
    </source>
</evidence>
<dbReference type="Pfam" id="PF00881">
    <property type="entry name" value="Nitroreductase"/>
    <property type="match status" value="2"/>
</dbReference>
<evidence type="ECO:0000313" key="4">
    <source>
        <dbReference type="EMBL" id="BBH17340.1"/>
    </source>
</evidence>
<evidence type="ECO:0000256" key="2">
    <source>
        <dbReference type="ARBA" id="ARBA00023002"/>
    </source>
</evidence>
<protein>
    <submittedName>
        <fullName evidence="4">NAD(P)H-flavin oxidoreductase</fullName>
    </submittedName>
</protein>
<dbReference type="RefSeq" id="WP_164512531.1">
    <property type="nucleotide sequence ID" value="NZ_AP019307.1"/>
</dbReference>
<dbReference type="SUPFAM" id="SSF55469">
    <property type="entry name" value="FMN-dependent nitroreductase-like"/>
    <property type="match status" value="1"/>
</dbReference>
<feature type="domain" description="Nitroreductase" evidence="3">
    <location>
        <begin position="75"/>
        <end position="161"/>
    </location>
</feature>
<keyword evidence="5" id="KW-1185">Reference proteome</keyword>
<feature type="domain" description="Nitroreductase" evidence="3">
    <location>
        <begin position="15"/>
        <end position="74"/>
    </location>
</feature>
<dbReference type="KEGG" id="nbe:Back2_16270"/>
<dbReference type="InterPro" id="IPR000415">
    <property type="entry name" value="Nitroreductase-like"/>
</dbReference>
<dbReference type="InterPro" id="IPR029479">
    <property type="entry name" value="Nitroreductase"/>
</dbReference>
<reference evidence="4 5" key="1">
    <citation type="submission" date="2018-11" db="EMBL/GenBank/DDBJ databases">
        <title>Complete genome sequence of Nocardioides baekrokdamisoli strain KCTC 39748.</title>
        <authorList>
            <person name="Kang S.W."/>
            <person name="Lee K.C."/>
            <person name="Kim K.K."/>
            <person name="Kim J.S."/>
            <person name="Kim D.S."/>
            <person name="Ko S.H."/>
            <person name="Yang S.H."/>
            <person name="Shin Y.K."/>
            <person name="Lee J.S."/>
        </authorList>
    </citation>
    <scope>NUCLEOTIDE SEQUENCE [LARGE SCALE GENOMIC DNA]</scope>
    <source>
        <strain evidence="4 5">KCTC 39748</strain>
    </source>
</reference>
<dbReference type="EMBL" id="AP019307">
    <property type="protein sequence ID" value="BBH17340.1"/>
    <property type="molecule type" value="Genomic_DNA"/>
</dbReference>
<dbReference type="GO" id="GO:0016491">
    <property type="term" value="F:oxidoreductase activity"/>
    <property type="evidence" value="ECO:0007669"/>
    <property type="project" value="UniProtKB-KW"/>
</dbReference>
<organism evidence="4 5">
    <name type="scientific">Nocardioides baekrokdamisoli</name>
    <dbReference type="NCBI Taxonomy" id="1804624"/>
    <lineage>
        <taxon>Bacteria</taxon>
        <taxon>Bacillati</taxon>
        <taxon>Actinomycetota</taxon>
        <taxon>Actinomycetes</taxon>
        <taxon>Propionibacteriales</taxon>
        <taxon>Nocardioidaceae</taxon>
        <taxon>Nocardioides</taxon>
    </lineage>
</organism>
<name>A0A3G9IED4_9ACTN</name>
<proteinExistence type="inferred from homology"/>
<dbReference type="Proteomes" id="UP000271573">
    <property type="component" value="Chromosome"/>
</dbReference>
<comment type="similarity">
    <text evidence="1">Belongs to the nitroreductase family.</text>
</comment>
<keyword evidence="2" id="KW-0560">Oxidoreductase</keyword>
<dbReference type="PANTHER" id="PTHR43673:SF10">
    <property type="entry name" value="NADH DEHYDROGENASE_NAD(P)H NITROREDUCTASE XCC3605-RELATED"/>
    <property type="match status" value="1"/>
</dbReference>
<dbReference type="Gene3D" id="3.40.109.10">
    <property type="entry name" value="NADH Oxidase"/>
    <property type="match status" value="1"/>
</dbReference>
<accession>A0A3G9IED4</accession>